<proteinExistence type="predicted"/>
<evidence type="ECO:0000313" key="1">
    <source>
        <dbReference type="EMBL" id="QDP78211.1"/>
    </source>
</evidence>
<dbReference type="Gene3D" id="1.20.120.20">
    <property type="entry name" value="Apolipoprotein"/>
    <property type="match status" value="1"/>
</dbReference>
<dbReference type="Proteomes" id="UP000317039">
    <property type="component" value="Chromosome"/>
</dbReference>
<dbReference type="GeneID" id="80331771"/>
<protein>
    <submittedName>
        <fullName evidence="1">Uncharacterized protein</fullName>
    </submittedName>
</protein>
<accession>A0A516NH37</accession>
<gene>
    <name evidence="1" type="ORF">FOH10_05110</name>
</gene>
<sequence>MADEDNNLTATSDELAENISDTAGEWAERAGDAAGQLAEKASSAAAELADRAQTAAAEFADMAKALADRLAGEDIQKSLDQARANLEGAAADAMRALNEIVENLKNKMGDS</sequence>
<dbReference type="KEGG" id="nod:FOH10_05110"/>
<organism evidence="1 2">
    <name type="scientific">Nocardia otitidiscaviarum</name>
    <dbReference type="NCBI Taxonomy" id="1823"/>
    <lineage>
        <taxon>Bacteria</taxon>
        <taxon>Bacillati</taxon>
        <taxon>Actinomycetota</taxon>
        <taxon>Actinomycetes</taxon>
        <taxon>Mycobacteriales</taxon>
        <taxon>Nocardiaceae</taxon>
        <taxon>Nocardia</taxon>
    </lineage>
</organism>
<dbReference type="RefSeq" id="WP_143979826.1">
    <property type="nucleotide sequence ID" value="NZ_CP041695.1"/>
</dbReference>
<name>A0A516NH37_9NOCA</name>
<dbReference type="AlphaFoldDB" id="A0A516NH37"/>
<evidence type="ECO:0000313" key="2">
    <source>
        <dbReference type="Proteomes" id="UP000317039"/>
    </source>
</evidence>
<dbReference type="EMBL" id="CP041695">
    <property type="protein sequence ID" value="QDP78211.1"/>
    <property type="molecule type" value="Genomic_DNA"/>
</dbReference>
<dbReference type="SUPFAM" id="SSF47162">
    <property type="entry name" value="Apolipoprotein"/>
    <property type="match status" value="1"/>
</dbReference>
<reference evidence="1 2" key="1">
    <citation type="submission" date="2019-07" db="EMBL/GenBank/DDBJ databases">
        <title>Complete Genome Sequence and Methylome Analysis of Nocardia otitidis-caviarum NEB252.</title>
        <authorList>
            <person name="Fomenkov A."/>
            <person name="Anton B.P."/>
            <person name="Vincze T."/>
            <person name="Roberts R.J."/>
        </authorList>
    </citation>
    <scope>NUCLEOTIDE SEQUENCE [LARGE SCALE GENOMIC DNA]</scope>
    <source>
        <strain evidence="1 2">NEB252</strain>
    </source>
</reference>